<dbReference type="InterPro" id="IPR046341">
    <property type="entry name" value="SET_dom_sf"/>
</dbReference>
<evidence type="ECO:0000313" key="2">
    <source>
        <dbReference type="EMBL" id="CEM28029.1"/>
    </source>
</evidence>
<feature type="compositionally biased region" description="Polar residues" evidence="1">
    <location>
        <begin position="301"/>
        <end position="317"/>
    </location>
</feature>
<dbReference type="SUPFAM" id="SSF82199">
    <property type="entry name" value="SET domain"/>
    <property type="match status" value="2"/>
</dbReference>
<keyword evidence="3" id="KW-1185">Reference proteome</keyword>
<accession>A0A0G4GEX0</accession>
<dbReference type="PANTHER" id="PTHR33524">
    <property type="entry name" value="C5ORF35"/>
    <property type="match status" value="1"/>
</dbReference>
<organism evidence="2 3">
    <name type="scientific">Vitrella brassicaformis (strain CCMP3155)</name>
    <dbReference type="NCBI Taxonomy" id="1169540"/>
    <lineage>
        <taxon>Eukaryota</taxon>
        <taxon>Sar</taxon>
        <taxon>Alveolata</taxon>
        <taxon>Colpodellida</taxon>
        <taxon>Vitrellaceae</taxon>
        <taxon>Vitrella</taxon>
    </lineage>
</organism>
<protein>
    <submittedName>
        <fullName evidence="2">Uncharacterized protein</fullName>
    </submittedName>
</protein>
<reference evidence="2 3" key="1">
    <citation type="submission" date="2014-11" db="EMBL/GenBank/DDBJ databases">
        <authorList>
            <person name="Zhu J."/>
            <person name="Qi W."/>
            <person name="Song R."/>
        </authorList>
    </citation>
    <scope>NUCLEOTIDE SEQUENCE [LARGE SCALE GENOMIC DNA]</scope>
</reference>
<evidence type="ECO:0000256" key="1">
    <source>
        <dbReference type="SAM" id="MobiDB-lite"/>
    </source>
</evidence>
<dbReference type="VEuPathDB" id="CryptoDB:Vbra_17584"/>
<dbReference type="InParanoid" id="A0A0G4GEX0"/>
<dbReference type="Proteomes" id="UP000041254">
    <property type="component" value="Unassembled WGS sequence"/>
</dbReference>
<gene>
    <name evidence="2" type="ORF">Vbra_17584</name>
</gene>
<dbReference type="EMBL" id="CDMY01000646">
    <property type="protein sequence ID" value="CEM28029.1"/>
    <property type="molecule type" value="Genomic_DNA"/>
</dbReference>
<sequence length="429" mass="47734">MTTFSRLRAADVLLLSQVIRGTDAFAHPLARRIGRSFLPHAWKYGPAISDDDIIAKRDAEIYADVSSQVRQCFGWLMAYLLPELSVDDFPHYTKPPVLSVRLSPLQGLGVFAASHIRKGTVACLYPGYVWPSTSKSLPASDFAVTNVHSRERAVIDGEGWLYEGMGDVMAEWGVDLAAFSPGQFKGIGRLSDEAVKLQMSRCKAKDARGKARVVSVIHRNPLALGNFINHPPKGAMPNVAPFAFDYPYLPDFADIDQALKSLTADQPSTSAADADVLSSGFDKRLAAVYVQMLPHALVKSGSETDTAEGSQPSSAEQHSARIKRSSTRQLHDEKYHGESVGRFVWSPGYDDTPPPFPFDGMAFVALRDITENEELMFNYRYSMAEQSLWIGWLSENSPFLDSIYPKWYSKVDERRFFLAHTRPSTQTDR</sequence>
<name>A0A0G4GEX0_VITBC</name>
<proteinExistence type="predicted"/>
<dbReference type="InterPro" id="IPR040415">
    <property type="entry name" value="SETD9"/>
</dbReference>
<dbReference type="AlphaFoldDB" id="A0A0G4GEX0"/>
<dbReference type="PANTHER" id="PTHR33524:SF1">
    <property type="entry name" value="SET DOMAIN-CONTAINING PROTEIN"/>
    <property type="match status" value="1"/>
</dbReference>
<dbReference type="OrthoDB" id="435307at2759"/>
<feature type="region of interest" description="Disordered" evidence="1">
    <location>
        <begin position="300"/>
        <end position="331"/>
    </location>
</feature>
<evidence type="ECO:0000313" key="3">
    <source>
        <dbReference type="Proteomes" id="UP000041254"/>
    </source>
</evidence>